<gene>
    <name evidence="1" type="ORF">LCGC14_1330350</name>
</gene>
<name>A0A0F9L2R7_9ZZZZ</name>
<accession>A0A0F9L2R7</accession>
<comment type="caution">
    <text evidence="1">The sequence shown here is derived from an EMBL/GenBank/DDBJ whole genome shotgun (WGS) entry which is preliminary data.</text>
</comment>
<protein>
    <submittedName>
        <fullName evidence="1">Uncharacterized protein</fullName>
    </submittedName>
</protein>
<dbReference type="EMBL" id="LAZR01008028">
    <property type="protein sequence ID" value="KKM81376.1"/>
    <property type="molecule type" value="Genomic_DNA"/>
</dbReference>
<proteinExistence type="predicted"/>
<evidence type="ECO:0000313" key="1">
    <source>
        <dbReference type="EMBL" id="KKM81376.1"/>
    </source>
</evidence>
<dbReference type="AlphaFoldDB" id="A0A0F9L2R7"/>
<sequence length="99" mass="10972">MSEYSLLAKIVESLGTTGLIIFVVWKLVDRWAGRFLAVQHKQAEAMGDLAASVREGQGEQREVLMAVRVLAAKMDEMQGWVKELNASIRGREKAGRNVA</sequence>
<reference evidence="1" key="1">
    <citation type="journal article" date="2015" name="Nature">
        <title>Complex archaea that bridge the gap between prokaryotes and eukaryotes.</title>
        <authorList>
            <person name="Spang A."/>
            <person name="Saw J.H."/>
            <person name="Jorgensen S.L."/>
            <person name="Zaremba-Niedzwiedzka K."/>
            <person name="Martijn J."/>
            <person name="Lind A.E."/>
            <person name="van Eijk R."/>
            <person name="Schleper C."/>
            <person name="Guy L."/>
            <person name="Ettema T.J."/>
        </authorList>
    </citation>
    <scope>NUCLEOTIDE SEQUENCE</scope>
</reference>
<organism evidence="1">
    <name type="scientific">marine sediment metagenome</name>
    <dbReference type="NCBI Taxonomy" id="412755"/>
    <lineage>
        <taxon>unclassified sequences</taxon>
        <taxon>metagenomes</taxon>
        <taxon>ecological metagenomes</taxon>
    </lineage>
</organism>